<dbReference type="InterPro" id="IPR056042">
    <property type="entry name" value="DUF7625"/>
</dbReference>
<feature type="domain" description="DUF7625" evidence="3">
    <location>
        <begin position="327"/>
        <end position="414"/>
    </location>
</feature>
<feature type="compositionally biased region" description="Polar residues" evidence="1">
    <location>
        <begin position="202"/>
        <end position="214"/>
    </location>
</feature>
<dbReference type="AlphaFoldDB" id="A0AAN9P459"/>
<sequence>MDRITLIGDSRVTSVVNIFSYLMYALKQIDLLEAKISVWWDIENCGVPKGYNPHSIAQNIASALAHSDHSGPVSISAYGDTNRIPFHIQHALSSTGIALNHVPAGAKDASDKKILVDMLLWAIDNPAPATYLLISGDRDFSNALHQLSMRKYTILLAQPPQASAPLVAAAKVVWLWTTLCSGGPPNHVVDAGKLNLPPIPSQHKSTNVSRTPTSPVRLPKNDDNIAAPTNSVFKAPHEFFSTAEPKTATITPNLPRNQYSSTSGDGISISRDSYRPKQPMFPVTRSTRFQPAAFPNLIGDVNMSNVYQHTDKFVNTIPPNERQFFPAPPPSDSVQVDVILRTLNVLKIEKVLSTEGNITDCIRYGDPWYQTIDVRMALNFAVERQMIERRMLGALHVYVGKNEKLWDFVNHIGGVPSELSRTTLDRIHNFLASLSGRSMILASRCRYEASLNMRRSCLAELGLGDVLRILEMLITVMRWIIPHHSGWQPITIAIKETRGPFVGRRWATSAWQGSRCNLYSLQSC</sequence>
<dbReference type="PANTHER" id="PTHR14379">
    <property type="entry name" value="LIMKAIN B LKAP"/>
    <property type="match status" value="1"/>
</dbReference>
<dbReference type="GO" id="GO:0004540">
    <property type="term" value="F:RNA nuclease activity"/>
    <property type="evidence" value="ECO:0007669"/>
    <property type="project" value="InterPro"/>
</dbReference>
<dbReference type="PANTHER" id="PTHR14379:SF90">
    <property type="entry name" value="EMB|CAB71880.1-RELATED"/>
    <property type="match status" value="1"/>
</dbReference>
<accession>A0AAN9P459</accession>
<gene>
    <name evidence="4" type="ORF">RJT34_19272</name>
</gene>
<dbReference type="Pfam" id="PF01936">
    <property type="entry name" value="NYN"/>
    <property type="match status" value="1"/>
</dbReference>
<dbReference type="GO" id="GO:0005777">
    <property type="term" value="C:peroxisome"/>
    <property type="evidence" value="ECO:0007669"/>
    <property type="project" value="InterPro"/>
</dbReference>
<dbReference type="Proteomes" id="UP001359559">
    <property type="component" value="Unassembled WGS sequence"/>
</dbReference>
<dbReference type="InterPro" id="IPR024768">
    <property type="entry name" value="Marf1"/>
</dbReference>
<feature type="region of interest" description="Disordered" evidence="1">
    <location>
        <begin position="198"/>
        <end position="222"/>
    </location>
</feature>
<dbReference type="EMBL" id="JAYKXN010000005">
    <property type="protein sequence ID" value="KAK7284526.1"/>
    <property type="molecule type" value="Genomic_DNA"/>
</dbReference>
<evidence type="ECO:0000259" key="2">
    <source>
        <dbReference type="Pfam" id="PF01936"/>
    </source>
</evidence>
<dbReference type="Pfam" id="PF24620">
    <property type="entry name" value="DUF7625"/>
    <property type="match status" value="1"/>
</dbReference>
<evidence type="ECO:0000259" key="3">
    <source>
        <dbReference type="Pfam" id="PF24620"/>
    </source>
</evidence>
<name>A0AAN9P459_CLITE</name>
<dbReference type="CDD" id="cd10910">
    <property type="entry name" value="PIN_limkain_b1_N_like"/>
    <property type="match status" value="1"/>
</dbReference>
<evidence type="ECO:0000313" key="5">
    <source>
        <dbReference type="Proteomes" id="UP001359559"/>
    </source>
</evidence>
<comment type="caution">
    <text evidence="4">The sequence shown here is derived from an EMBL/GenBank/DDBJ whole genome shotgun (WGS) entry which is preliminary data.</text>
</comment>
<reference evidence="4 5" key="1">
    <citation type="submission" date="2024-01" db="EMBL/GenBank/DDBJ databases">
        <title>The genomes of 5 underutilized Papilionoideae crops provide insights into root nodulation and disease resistance.</title>
        <authorList>
            <person name="Yuan L."/>
        </authorList>
    </citation>
    <scope>NUCLEOTIDE SEQUENCE [LARGE SCALE GENOMIC DNA]</scope>
    <source>
        <strain evidence="4">LY-2023</strain>
        <tissue evidence="4">Leaf</tissue>
    </source>
</reference>
<dbReference type="GO" id="GO:0010468">
    <property type="term" value="P:regulation of gene expression"/>
    <property type="evidence" value="ECO:0007669"/>
    <property type="project" value="InterPro"/>
</dbReference>
<organism evidence="4 5">
    <name type="scientific">Clitoria ternatea</name>
    <name type="common">Butterfly pea</name>
    <dbReference type="NCBI Taxonomy" id="43366"/>
    <lineage>
        <taxon>Eukaryota</taxon>
        <taxon>Viridiplantae</taxon>
        <taxon>Streptophyta</taxon>
        <taxon>Embryophyta</taxon>
        <taxon>Tracheophyta</taxon>
        <taxon>Spermatophyta</taxon>
        <taxon>Magnoliopsida</taxon>
        <taxon>eudicotyledons</taxon>
        <taxon>Gunneridae</taxon>
        <taxon>Pentapetalae</taxon>
        <taxon>rosids</taxon>
        <taxon>fabids</taxon>
        <taxon>Fabales</taxon>
        <taxon>Fabaceae</taxon>
        <taxon>Papilionoideae</taxon>
        <taxon>50 kb inversion clade</taxon>
        <taxon>NPAAA clade</taxon>
        <taxon>indigoferoid/millettioid clade</taxon>
        <taxon>Phaseoleae</taxon>
        <taxon>Clitoria</taxon>
    </lineage>
</organism>
<keyword evidence="5" id="KW-1185">Reference proteome</keyword>
<protein>
    <recommendedName>
        <fullName evidence="6">NYN domain-containing protein</fullName>
    </recommendedName>
</protein>
<evidence type="ECO:0000256" key="1">
    <source>
        <dbReference type="SAM" id="MobiDB-lite"/>
    </source>
</evidence>
<feature type="domain" description="NYN" evidence="2">
    <location>
        <begin position="35"/>
        <end position="171"/>
    </location>
</feature>
<feature type="compositionally biased region" description="Polar residues" evidence="1">
    <location>
        <begin position="248"/>
        <end position="265"/>
    </location>
</feature>
<dbReference type="InterPro" id="IPR021139">
    <property type="entry name" value="NYN"/>
</dbReference>
<evidence type="ECO:0000313" key="4">
    <source>
        <dbReference type="EMBL" id="KAK7284526.1"/>
    </source>
</evidence>
<evidence type="ECO:0008006" key="6">
    <source>
        <dbReference type="Google" id="ProtNLM"/>
    </source>
</evidence>
<dbReference type="Gene3D" id="3.40.50.1010">
    <property type="entry name" value="5'-nuclease"/>
    <property type="match status" value="1"/>
</dbReference>
<proteinExistence type="predicted"/>
<feature type="region of interest" description="Disordered" evidence="1">
    <location>
        <begin position="248"/>
        <end position="274"/>
    </location>
</feature>